<dbReference type="Gene3D" id="2.160.20.10">
    <property type="entry name" value="Single-stranded right-handed beta-helix, Pectin lyase-like"/>
    <property type="match status" value="1"/>
</dbReference>
<keyword evidence="2" id="KW-1185">Reference proteome</keyword>
<comment type="caution">
    <text evidence="1">The sequence shown here is derived from an EMBL/GenBank/DDBJ whole genome shotgun (WGS) entry which is preliminary data.</text>
</comment>
<dbReference type="Proteomes" id="UP001224359">
    <property type="component" value="Unassembled WGS sequence"/>
</dbReference>
<evidence type="ECO:0000313" key="1">
    <source>
        <dbReference type="EMBL" id="MDQ0158952.1"/>
    </source>
</evidence>
<dbReference type="InterPro" id="IPR012334">
    <property type="entry name" value="Pectin_lyas_fold"/>
</dbReference>
<proteinExistence type="predicted"/>
<organism evidence="1 2">
    <name type="scientific">Alkalibacillus salilacus</name>
    <dbReference type="NCBI Taxonomy" id="284582"/>
    <lineage>
        <taxon>Bacteria</taxon>
        <taxon>Bacillati</taxon>
        <taxon>Bacillota</taxon>
        <taxon>Bacilli</taxon>
        <taxon>Bacillales</taxon>
        <taxon>Bacillaceae</taxon>
        <taxon>Alkalibacillus</taxon>
    </lineage>
</organism>
<name>A0ABT9VDB5_9BACI</name>
<accession>A0ABT9VDB5</accession>
<reference evidence="1 2" key="1">
    <citation type="submission" date="2023-07" db="EMBL/GenBank/DDBJ databases">
        <title>Genomic Encyclopedia of Type Strains, Phase IV (KMG-IV): sequencing the most valuable type-strain genomes for metagenomic binning, comparative biology and taxonomic classification.</title>
        <authorList>
            <person name="Goeker M."/>
        </authorList>
    </citation>
    <scope>NUCLEOTIDE SEQUENCE [LARGE SCALE GENOMIC DNA]</scope>
    <source>
        <strain evidence="1 2">DSM 16460</strain>
    </source>
</reference>
<dbReference type="RefSeq" id="WP_306975066.1">
    <property type="nucleotide sequence ID" value="NZ_JAUSTQ010000003.1"/>
</dbReference>
<protein>
    <submittedName>
        <fullName evidence="1">Parallel beta-helix repeat protein</fullName>
    </submittedName>
</protein>
<dbReference type="InterPro" id="IPR011050">
    <property type="entry name" value="Pectin_lyase_fold/virulence"/>
</dbReference>
<dbReference type="EMBL" id="JAUSTQ010000003">
    <property type="protein sequence ID" value="MDQ0158952.1"/>
    <property type="molecule type" value="Genomic_DNA"/>
</dbReference>
<evidence type="ECO:0000313" key="2">
    <source>
        <dbReference type="Proteomes" id="UP001224359"/>
    </source>
</evidence>
<dbReference type="SUPFAM" id="SSF51126">
    <property type="entry name" value="Pectin lyase-like"/>
    <property type="match status" value="1"/>
</dbReference>
<gene>
    <name evidence="1" type="ORF">J2S77_000916</name>
</gene>
<sequence length="113" mass="12573">MANNNESTGIRIDKSTNVTIDNNNLKGFDLGVDISNSEDVEVLNNVIENFNITDPYELARDIRENEEIQQQIEKAKSGDEKSIAFLKAIAEKITVEIVSTTYKAILISNGIEI</sequence>